<keyword evidence="1" id="KW-0732">Signal</keyword>
<feature type="signal peptide" evidence="1">
    <location>
        <begin position="1"/>
        <end position="35"/>
    </location>
</feature>
<accession>A0ABW6RST8</accession>
<feature type="chain" id="PRO_5046755576" evidence="1">
    <location>
        <begin position="36"/>
        <end position="133"/>
    </location>
</feature>
<comment type="caution">
    <text evidence="2">The sequence shown here is derived from an EMBL/GenBank/DDBJ whole genome shotgun (WGS) entry which is preliminary data.</text>
</comment>
<evidence type="ECO:0000313" key="3">
    <source>
        <dbReference type="Proteomes" id="UP001601992"/>
    </source>
</evidence>
<proteinExistence type="predicted"/>
<evidence type="ECO:0000313" key="2">
    <source>
        <dbReference type="EMBL" id="MFF3567062.1"/>
    </source>
</evidence>
<reference evidence="2 3" key="1">
    <citation type="submission" date="2024-10" db="EMBL/GenBank/DDBJ databases">
        <title>The Natural Products Discovery Center: Release of the First 8490 Sequenced Strains for Exploring Actinobacteria Biosynthetic Diversity.</title>
        <authorList>
            <person name="Kalkreuter E."/>
            <person name="Kautsar S.A."/>
            <person name="Yang D."/>
            <person name="Bader C.D."/>
            <person name="Teijaro C.N."/>
            <person name="Fluegel L."/>
            <person name="Davis C.M."/>
            <person name="Simpson J.R."/>
            <person name="Lauterbach L."/>
            <person name="Steele A.D."/>
            <person name="Gui C."/>
            <person name="Meng S."/>
            <person name="Li G."/>
            <person name="Viehrig K."/>
            <person name="Ye F."/>
            <person name="Su P."/>
            <person name="Kiefer A.F."/>
            <person name="Nichols A."/>
            <person name="Cepeda A.J."/>
            <person name="Yan W."/>
            <person name="Fan B."/>
            <person name="Jiang Y."/>
            <person name="Adhikari A."/>
            <person name="Zheng C.-J."/>
            <person name="Schuster L."/>
            <person name="Cowan T.M."/>
            <person name="Smanski M.J."/>
            <person name="Chevrette M.G."/>
            <person name="De Carvalho L.P.S."/>
            <person name="Shen B."/>
        </authorList>
    </citation>
    <scope>NUCLEOTIDE SEQUENCE [LARGE SCALE GENOMIC DNA]</scope>
    <source>
        <strain evidence="2 3">NPDC002593</strain>
    </source>
</reference>
<sequence length="133" mass="13349">MTMSILGKFRHTARLTTVAGGVGAVVALAAGTAFAANGIDVTGIGPTNVMVNYSCDPSAGVTALKVMAGAPDADHPSATGSQNRFTCDGAQHSAVVILQGTPMARGQRVQVRAALVDRNDTVVKGTAKVATLG</sequence>
<gene>
    <name evidence="2" type="ORF">ACFYXQ_04700</name>
</gene>
<keyword evidence="3" id="KW-1185">Reference proteome</keyword>
<evidence type="ECO:0000256" key="1">
    <source>
        <dbReference type="SAM" id="SignalP"/>
    </source>
</evidence>
<protein>
    <submittedName>
        <fullName evidence="2">Uncharacterized protein</fullName>
    </submittedName>
</protein>
<organism evidence="2 3">
    <name type="scientific">Nocardia jiangxiensis</name>
    <dbReference type="NCBI Taxonomy" id="282685"/>
    <lineage>
        <taxon>Bacteria</taxon>
        <taxon>Bacillati</taxon>
        <taxon>Actinomycetota</taxon>
        <taxon>Actinomycetes</taxon>
        <taxon>Mycobacteriales</taxon>
        <taxon>Nocardiaceae</taxon>
        <taxon>Nocardia</taxon>
    </lineage>
</organism>
<dbReference type="EMBL" id="JBIAQY010000002">
    <property type="protein sequence ID" value="MFF3567062.1"/>
    <property type="molecule type" value="Genomic_DNA"/>
</dbReference>
<name>A0ABW6RST8_9NOCA</name>
<dbReference type="RefSeq" id="WP_040826079.1">
    <property type="nucleotide sequence ID" value="NZ_JBIAQY010000002.1"/>
</dbReference>
<dbReference type="Proteomes" id="UP001601992">
    <property type="component" value="Unassembled WGS sequence"/>
</dbReference>